<keyword evidence="2 5" id="KW-0808">Transferase</keyword>
<comment type="function">
    <text evidence="5">O-methyltransferase that catalyzes the 2 O-methylation steps in the ubiquinone biosynthetic pathway.</text>
</comment>
<dbReference type="KEGG" id="ttp:E6P07_07795"/>
<feature type="binding site" evidence="5">
    <location>
        <position position="138"/>
    </location>
    <ligand>
        <name>S-adenosyl-L-methionine</name>
        <dbReference type="ChEBI" id="CHEBI:59789"/>
    </ligand>
</feature>
<feature type="binding site" evidence="5">
    <location>
        <position position="43"/>
    </location>
    <ligand>
        <name>S-adenosyl-L-methionine</name>
        <dbReference type="ChEBI" id="CHEBI:59789"/>
    </ligand>
</feature>
<comment type="pathway">
    <text evidence="5">Cofactor biosynthesis; ubiquinone biosynthesis.</text>
</comment>
<evidence type="ECO:0000313" key="7">
    <source>
        <dbReference type="EMBL" id="QGU32892.1"/>
    </source>
</evidence>
<dbReference type="GO" id="GO:0032259">
    <property type="term" value="P:methylation"/>
    <property type="evidence" value="ECO:0007669"/>
    <property type="project" value="UniProtKB-KW"/>
</dbReference>
<reference evidence="7 8" key="1">
    <citation type="submission" date="2019-12" db="EMBL/GenBank/DDBJ databases">
        <title>The complete genome of the thermophilic, anoxygenic phototrophic gammaproteobacterium Thermochromatium tepidum.</title>
        <authorList>
            <person name="Sattley W.M."/>
            <person name="Swingley W.D."/>
            <person name="Burchell B.M."/>
            <person name="Gurbani S.A."/>
            <person name="Kujawa C.M."/>
            <person name="Nuccio D.A."/>
            <person name="Schladweiler J."/>
            <person name="Shaffer K.N."/>
            <person name="Stokes L.M."/>
            <person name="Touchman J.W."/>
            <person name="Blankenship R.E."/>
            <person name="Madigan M.T."/>
        </authorList>
    </citation>
    <scope>NUCLEOTIDE SEQUENCE [LARGE SCALE GENOMIC DNA]</scope>
    <source>
        <strain evidence="7 8">ATCC 43061</strain>
    </source>
</reference>
<keyword evidence="1 5" id="KW-0489">Methyltransferase</keyword>
<dbReference type="OrthoDB" id="9801538at2"/>
<feature type="binding site" evidence="5">
    <location>
        <position position="95"/>
    </location>
    <ligand>
        <name>S-adenosyl-L-methionine</name>
        <dbReference type="ChEBI" id="CHEBI:59789"/>
    </ligand>
</feature>
<evidence type="ECO:0000256" key="2">
    <source>
        <dbReference type="ARBA" id="ARBA00022679"/>
    </source>
</evidence>
<dbReference type="InterPro" id="IPR013216">
    <property type="entry name" value="Methyltransf_11"/>
</dbReference>
<dbReference type="Gene3D" id="3.40.50.150">
    <property type="entry name" value="Vaccinia Virus protein VP39"/>
    <property type="match status" value="1"/>
</dbReference>
<proteinExistence type="inferred from homology"/>
<evidence type="ECO:0000259" key="6">
    <source>
        <dbReference type="Pfam" id="PF08241"/>
    </source>
</evidence>
<dbReference type="EC" id="2.1.1.64" evidence="5"/>
<keyword evidence="3 5" id="KW-0831">Ubiquinone biosynthesis</keyword>
<keyword evidence="8" id="KW-1185">Reference proteome</keyword>
<dbReference type="NCBIfam" id="TIGR01983">
    <property type="entry name" value="UbiG"/>
    <property type="match status" value="1"/>
</dbReference>
<name>A0A6I6E4Z0_THETI</name>
<evidence type="ECO:0000256" key="1">
    <source>
        <dbReference type="ARBA" id="ARBA00022603"/>
    </source>
</evidence>
<dbReference type="PANTHER" id="PTHR43464:SF19">
    <property type="entry name" value="UBIQUINONE BIOSYNTHESIS O-METHYLTRANSFERASE, MITOCHONDRIAL"/>
    <property type="match status" value="1"/>
</dbReference>
<protein>
    <recommendedName>
        <fullName evidence="5">Ubiquinone biosynthesis O-methyltransferase</fullName>
    </recommendedName>
    <alternativeName>
        <fullName evidence="5">2-polyprenyl-6-hydroxyphenol methylase</fullName>
        <ecNumber evidence="5">2.1.1.222</ecNumber>
    </alternativeName>
    <alternativeName>
        <fullName evidence="5">3-demethylubiquinone 3-O-methyltransferase</fullName>
        <ecNumber evidence="5">2.1.1.64</ecNumber>
    </alternativeName>
</protein>
<organism evidence="7 8">
    <name type="scientific">Thermochromatium tepidum ATCC 43061</name>
    <dbReference type="NCBI Taxonomy" id="316276"/>
    <lineage>
        <taxon>Bacteria</taxon>
        <taxon>Pseudomonadati</taxon>
        <taxon>Pseudomonadota</taxon>
        <taxon>Gammaproteobacteria</taxon>
        <taxon>Chromatiales</taxon>
        <taxon>Chromatiaceae</taxon>
        <taxon>Thermochromatium</taxon>
    </lineage>
</organism>
<sequence>MSTAHLSAPSIDPEEIAYFERLAHRWWDTEGPFWPLHRLNAFRVEYLRHWLCAALGRDPGCERPFADLRILDIGCGGGILSESMARLGAEVTGIDITEKNLQVARIHAEWSGLAIDYRLVSVEQLAKEGVAFDIVLNMEVIEHVEHLPAFLTECAHLVRPGGLMVISTINRTLAAWFMAILGAEFILRWLPRGTHHYHKLVRPDEIAQGLGPGYRLVHETGVRVNPFRRTFGPTRWMGVNYMMVWTRHA</sequence>
<dbReference type="CDD" id="cd02440">
    <property type="entry name" value="AdoMet_MTases"/>
    <property type="match status" value="1"/>
</dbReference>
<dbReference type="PANTHER" id="PTHR43464">
    <property type="entry name" value="METHYLTRANSFERASE"/>
    <property type="match status" value="1"/>
</dbReference>
<comment type="catalytic activity">
    <reaction evidence="5">
        <text>a 3-(all-trans-polyprenyl)benzene-1,2-diol + S-adenosyl-L-methionine = a 2-methoxy-6-(all-trans-polyprenyl)phenol + S-adenosyl-L-homocysteine + H(+)</text>
        <dbReference type="Rhea" id="RHEA:31411"/>
        <dbReference type="Rhea" id="RHEA-COMP:9550"/>
        <dbReference type="Rhea" id="RHEA-COMP:9551"/>
        <dbReference type="ChEBI" id="CHEBI:15378"/>
        <dbReference type="ChEBI" id="CHEBI:57856"/>
        <dbReference type="ChEBI" id="CHEBI:59789"/>
        <dbReference type="ChEBI" id="CHEBI:62729"/>
        <dbReference type="ChEBI" id="CHEBI:62731"/>
        <dbReference type="EC" id="2.1.1.222"/>
    </reaction>
</comment>
<evidence type="ECO:0000256" key="4">
    <source>
        <dbReference type="ARBA" id="ARBA00022691"/>
    </source>
</evidence>
<evidence type="ECO:0000256" key="3">
    <source>
        <dbReference type="ARBA" id="ARBA00022688"/>
    </source>
</evidence>
<evidence type="ECO:0000313" key="8">
    <source>
        <dbReference type="Proteomes" id="UP000426424"/>
    </source>
</evidence>
<comment type="similarity">
    <text evidence="5">Belongs to the methyltransferase superfamily. UbiG/COQ3 family.</text>
</comment>
<dbReference type="HAMAP" id="MF_00472">
    <property type="entry name" value="UbiG"/>
    <property type="match status" value="1"/>
</dbReference>
<accession>A0A6I6E4Z0</accession>
<feature type="domain" description="Methyltransferase type 11" evidence="6">
    <location>
        <begin position="71"/>
        <end position="166"/>
    </location>
</feature>
<dbReference type="Pfam" id="PF08241">
    <property type="entry name" value="Methyltransf_11"/>
    <property type="match status" value="1"/>
</dbReference>
<comment type="catalytic activity">
    <reaction evidence="5">
        <text>a 3-demethylubiquinol + S-adenosyl-L-methionine = a ubiquinol + S-adenosyl-L-homocysteine + H(+)</text>
        <dbReference type="Rhea" id="RHEA:44380"/>
        <dbReference type="Rhea" id="RHEA-COMP:9566"/>
        <dbReference type="Rhea" id="RHEA-COMP:10914"/>
        <dbReference type="ChEBI" id="CHEBI:15378"/>
        <dbReference type="ChEBI" id="CHEBI:17976"/>
        <dbReference type="ChEBI" id="CHEBI:57856"/>
        <dbReference type="ChEBI" id="CHEBI:59789"/>
        <dbReference type="ChEBI" id="CHEBI:84422"/>
        <dbReference type="EC" id="2.1.1.64"/>
    </reaction>
</comment>
<dbReference type="AlphaFoldDB" id="A0A6I6E4Z0"/>
<dbReference type="GO" id="GO:0102208">
    <property type="term" value="F:2-polyprenyl-6-hydroxyphenol methylase activity"/>
    <property type="evidence" value="ECO:0007669"/>
    <property type="project" value="UniProtKB-EC"/>
</dbReference>
<dbReference type="UniPathway" id="UPA00232"/>
<dbReference type="InterPro" id="IPR029063">
    <property type="entry name" value="SAM-dependent_MTases_sf"/>
</dbReference>
<feature type="binding site" evidence="5">
    <location>
        <position position="74"/>
    </location>
    <ligand>
        <name>S-adenosyl-L-methionine</name>
        <dbReference type="ChEBI" id="CHEBI:59789"/>
    </ligand>
</feature>
<dbReference type="RefSeq" id="WP_153975086.1">
    <property type="nucleotide sequence ID" value="NZ_CP039268.1"/>
</dbReference>
<dbReference type="GO" id="GO:0010420">
    <property type="term" value="F:polyprenyldihydroxybenzoate methyltransferase activity"/>
    <property type="evidence" value="ECO:0007669"/>
    <property type="project" value="InterPro"/>
</dbReference>
<dbReference type="SUPFAM" id="SSF53335">
    <property type="entry name" value="S-adenosyl-L-methionine-dependent methyltransferases"/>
    <property type="match status" value="1"/>
</dbReference>
<dbReference type="Proteomes" id="UP000426424">
    <property type="component" value="Chromosome"/>
</dbReference>
<dbReference type="EMBL" id="CP039268">
    <property type="protein sequence ID" value="QGU32892.1"/>
    <property type="molecule type" value="Genomic_DNA"/>
</dbReference>
<dbReference type="GO" id="GO:0061542">
    <property type="term" value="F:3-demethylubiquinol 3-O-methyltransferase activity"/>
    <property type="evidence" value="ECO:0007669"/>
    <property type="project" value="UniProtKB-UniRule"/>
</dbReference>
<keyword evidence="4 5" id="KW-0949">S-adenosyl-L-methionine</keyword>
<gene>
    <name evidence="5 7" type="primary">ubiG</name>
    <name evidence="7" type="ORF">E6P07_07795</name>
</gene>
<dbReference type="InterPro" id="IPR010233">
    <property type="entry name" value="UbiG_MeTrfase"/>
</dbReference>
<evidence type="ECO:0000256" key="5">
    <source>
        <dbReference type="HAMAP-Rule" id="MF_00472"/>
    </source>
</evidence>
<dbReference type="EC" id="2.1.1.222" evidence="5"/>